<evidence type="ECO:0000313" key="4">
    <source>
        <dbReference type="Proteomes" id="UP000031473"/>
    </source>
</evidence>
<dbReference type="InterPro" id="IPR004143">
    <property type="entry name" value="BPL_LPL_catalytic"/>
</dbReference>
<name>A0A0C1D819_9FLAO</name>
<accession>A0A0C1D819</accession>
<evidence type="ECO:0000313" key="3">
    <source>
        <dbReference type="EMBL" id="KIA90025.1"/>
    </source>
</evidence>
<dbReference type="Proteomes" id="UP000031473">
    <property type="component" value="Unassembled WGS sequence"/>
</dbReference>
<dbReference type="PROSITE" id="PS51733">
    <property type="entry name" value="BPL_LPL_CATALYTIC"/>
    <property type="match status" value="1"/>
</dbReference>
<dbReference type="PANTHER" id="PTHR12835:SF5">
    <property type="entry name" value="BIOTIN--PROTEIN LIGASE"/>
    <property type="match status" value="1"/>
</dbReference>
<dbReference type="STRING" id="266749.SAMN05421876_102221"/>
<dbReference type="InterPro" id="IPR045864">
    <property type="entry name" value="aa-tRNA-synth_II/BPL/LPL"/>
</dbReference>
<organism evidence="3 4">
    <name type="scientific">Kaistella jeonii</name>
    <dbReference type="NCBI Taxonomy" id="266749"/>
    <lineage>
        <taxon>Bacteria</taxon>
        <taxon>Pseudomonadati</taxon>
        <taxon>Bacteroidota</taxon>
        <taxon>Flavobacteriia</taxon>
        <taxon>Flavobacteriales</taxon>
        <taxon>Weeksellaceae</taxon>
        <taxon>Chryseobacterium group</taxon>
        <taxon>Kaistella</taxon>
    </lineage>
</organism>
<evidence type="ECO:0000259" key="2">
    <source>
        <dbReference type="PROSITE" id="PS51733"/>
    </source>
</evidence>
<dbReference type="EMBL" id="JSYL01000002">
    <property type="protein sequence ID" value="KIA90025.1"/>
    <property type="molecule type" value="Genomic_DNA"/>
</dbReference>
<dbReference type="GO" id="GO:0004077">
    <property type="term" value="F:biotin--[biotin carboxyl-carrier protein] ligase activity"/>
    <property type="evidence" value="ECO:0007669"/>
    <property type="project" value="InterPro"/>
</dbReference>
<keyword evidence="1" id="KW-0436">Ligase</keyword>
<dbReference type="PANTHER" id="PTHR12835">
    <property type="entry name" value="BIOTIN PROTEIN LIGASE"/>
    <property type="match status" value="1"/>
</dbReference>
<dbReference type="GO" id="GO:0005737">
    <property type="term" value="C:cytoplasm"/>
    <property type="evidence" value="ECO:0007669"/>
    <property type="project" value="TreeGrafter"/>
</dbReference>
<reference evidence="3 4" key="1">
    <citation type="submission" date="2014-10" db="EMBL/GenBank/DDBJ databases">
        <title>Kaistella jeonii genome.</title>
        <authorList>
            <person name="Clayton J.T."/>
            <person name="Newman J.D."/>
        </authorList>
    </citation>
    <scope>NUCLEOTIDE SEQUENCE [LARGE SCALE GENOMIC DNA]</scope>
    <source>
        <strain evidence="3 4">DSM 17048</strain>
    </source>
</reference>
<feature type="domain" description="BPL/LPL catalytic" evidence="2">
    <location>
        <begin position="1"/>
        <end position="175"/>
    </location>
</feature>
<keyword evidence="4" id="KW-1185">Reference proteome</keyword>
<dbReference type="Gene3D" id="3.30.930.10">
    <property type="entry name" value="Bira Bifunctional Protein, Domain 2"/>
    <property type="match status" value="1"/>
</dbReference>
<dbReference type="SUPFAM" id="SSF55681">
    <property type="entry name" value="Class II aaRS and biotin synthetases"/>
    <property type="match status" value="1"/>
</dbReference>
<gene>
    <name evidence="3" type="ORF">OA86_05360</name>
</gene>
<dbReference type="CDD" id="cd16442">
    <property type="entry name" value="BPL"/>
    <property type="match status" value="1"/>
</dbReference>
<dbReference type="RefSeq" id="WP_039349856.1">
    <property type="nucleotide sequence ID" value="NZ_FOLA01000002.1"/>
</dbReference>
<dbReference type="NCBIfam" id="TIGR00121">
    <property type="entry name" value="birA_ligase"/>
    <property type="match status" value="1"/>
</dbReference>
<evidence type="ECO:0000256" key="1">
    <source>
        <dbReference type="ARBA" id="ARBA00022598"/>
    </source>
</evidence>
<dbReference type="Pfam" id="PF03099">
    <property type="entry name" value="BPL_LplA_LipB"/>
    <property type="match status" value="1"/>
</dbReference>
<sequence>MASIIYLNECGSTNDEILHFLPAEPNELLSVYTFKQTKGKGQYGNSWQSSENLNLAFTIAVPSSLIKLQDHLFNFYTALILADFLAIMTKSVVEIKWPNDLIIKNKKIAGLLIEKKNVGGIPYFIIGIGINILQEKFENLTRAGSLLTQTGLKFNLNEFTEALNEYFLSHLMKEVSELEILTRLNSQLFRKNQISVFDIEGLRQNGIIKEVDKNGILWVELENKGLQKFYHKEIELLY</sequence>
<dbReference type="AlphaFoldDB" id="A0A0C1D819"/>
<dbReference type="InterPro" id="IPR004408">
    <property type="entry name" value="Biotin_CoA_COase_ligase"/>
</dbReference>
<comment type="caution">
    <text evidence="3">The sequence shown here is derived from an EMBL/GenBank/DDBJ whole genome shotgun (WGS) entry which is preliminary data.</text>
</comment>
<proteinExistence type="predicted"/>
<dbReference type="OrthoDB" id="9807064at2"/>
<protein>
    <recommendedName>
        <fullName evidence="2">BPL/LPL catalytic domain-containing protein</fullName>
    </recommendedName>
</protein>